<dbReference type="SUPFAM" id="SSF52768">
    <property type="entry name" value="Arginase/deacetylase"/>
    <property type="match status" value="1"/>
</dbReference>
<dbReference type="CDD" id="cd09999">
    <property type="entry name" value="Arginase-like_1"/>
    <property type="match status" value="1"/>
</dbReference>
<gene>
    <name evidence="5" type="ORF">ACFFLM_08835</name>
</gene>
<evidence type="ECO:0000256" key="2">
    <source>
        <dbReference type="ARBA" id="ARBA00022801"/>
    </source>
</evidence>
<dbReference type="PANTHER" id="PTHR43782:SF3">
    <property type="entry name" value="ARGINASE"/>
    <property type="match status" value="1"/>
</dbReference>
<dbReference type="EC" id="3.5.3.-" evidence="5"/>
<reference evidence="5 6" key="1">
    <citation type="submission" date="2024-09" db="EMBL/GenBank/DDBJ databases">
        <authorList>
            <person name="Sun Q."/>
            <person name="Mori K."/>
        </authorList>
    </citation>
    <scope>NUCLEOTIDE SEQUENCE [LARGE SCALE GENOMIC DNA]</scope>
    <source>
        <strain evidence="5 6">JCM 13503</strain>
    </source>
</reference>
<evidence type="ECO:0000256" key="1">
    <source>
        <dbReference type="ARBA" id="ARBA00022723"/>
    </source>
</evidence>
<dbReference type="Pfam" id="PF00491">
    <property type="entry name" value="Arginase"/>
    <property type="match status" value="1"/>
</dbReference>
<keyword evidence="1" id="KW-0479">Metal-binding</keyword>
<protein>
    <submittedName>
        <fullName evidence="5">Arginase family protein</fullName>
        <ecNumber evidence="5">3.5.3.-</ecNumber>
    </submittedName>
</protein>
<keyword evidence="6" id="KW-1185">Reference proteome</keyword>
<evidence type="ECO:0000313" key="5">
    <source>
        <dbReference type="EMBL" id="MFB9992064.1"/>
    </source>
</evidence>
<dbReference type="GO" id="GO:0016787">
    <property type="term" value="F:hydrolase activity"/>
    <property type="evidence" value="ECO:0007669"/>
    <property type="project" value="UniProtKB-KW"/>
</dbReference>
<dbReference type="EMBL" id="JBHLYR010000028">
    <property type="protein sequence ID" value="MFB9992064.1"/>
    <property type="molecule type" value="Genomic_DNA"/>
</dbReference>
<evidence type="ECO:0000313" key="6">
    <source>
        <dbReference type="Proteomes" id="UP001589733"/>
    </source>
</evidence>
<dbReference type="InterPro" id="IPR006035">
    <property type="entry name" value="Ureohydrolase"/>
</dbReference>
<organism evidence="5 6">
    <name type="scientific">Deinococcus oregonensis</name>
    <dbReference type="NCBI Taxonomy" id="1805970"/>
    <lineage>
        <taxon>Bacteria</taxon>
        <taxon>Thermotogati</taxon>
        <taxon>Deinococcota</taxon>
        <taxon>Deinococci</taxon>
        <taxon>Deinococcales</taxon>
        <taxon>Deinococcaceae</taxon>
        <taxon>Deinococcus</taxon>
    </lineage>
</organism>
<dbReference type="PRINTS" id="PR00116">
    <property type="entry name" value="ARGINASE"/>
</dbReference>
<name>A0ABV6AX30_9DEIO</name>
<proteinExistence type="inferred from homology"/>
<comment type="caution">
    <text evidence="5">The sequence shown here is derived from an EMBL/GenBank/DDBJ whole genome shotgun (WGS) entry which is preliminary data.</text>
</comment>
<comment type="similarity">
    <text evidence="4">Belongs to the arginase family.</text>
</comment>
<keyword evidence="3" id="KW-0464">Manganese</keyword>
<sequence length="281" mass="29893">MYLLFPQWQGAGDLPALAQGARRLAQLAPERSWQEVPLTVSGGLTVQEGILGRAPLLSQFGAVLALLAARPPTRLFTLGGDCAAELAPIATVNALYGPELTLVWLDAHGDLNIPASSPRGTFHGMPLRHLLGEGDAEVLSALPSTLRPSQVVLTGVRELDPPEQAYVDAQGWIPVTAAALNAQPTALGDLLTQRGARKLYVHLDLDVLDPTEFSAVGWPTPGGLTLRALLSLLRDLHARFEVVGGGLTEYLPGAAEQEERAGQVLHTWLGQQHEDDAALSD</sequence>
<keyword evidence="2 5" id="KW-0378">Hydrolase</keyword>
<dbReference type="Gene3D" id="3.40.800.10">
    <property type="entry name" value="Ureohydrolase domain"/>
    <property type="match status" value="1"/>
</dbReference>
<evidence type="ECO:0000256" key="4">
    <source>
        <dbReference type="PROSITE-ProRule" id="PRU00742"/>
    </source>
</evidence>
<evidence type="ECO:0000256" key="3">
    <source>
        <dbReference type="ARBA" id="ARBA00023211"/>
    </source>
</evidence>
<dbReference type="PROSITE" id="PS51409">
    <property type="entry name" value="ARGINASE_2"/>
    <property type="match status" value="1"/>
</dbReference>
<dbReference type="Proteomes" id="UP001589733">
    <property type="component" value="Unassembled WGS sequence"/>
</dbReference>
<dbReference type="PANTHER" id="PTHR43782">
    <property type="entry name" value="ARGINASE"/>
    <property type="match status" value="1"/>
</dbReference>
<dbReference type="RefSeq" id="WP_380008243.1">
    <property type="nucleotide sequence ID" value="NZ_JBHLYR010000028.1"/>
</dbReference>
<dbReference type="InterPro" id="IPR023696">
    <property type="entry name" value="Ureohydrolase_dom_sf"/>
</dbReference>
<accession>A0ABV6AX30</accession>